<accession>A0A660L6F8</accession>
<evidence type="ECO:0000313" key="2">
    <source>
        <dbReference type="Proteomes" id="UP000278962"/>
    </source>
</evidence>
<protein>
    <submittedName>
        <fullName evidence="1">Uncharacterized protein</fullName>
    </submittedName>
</protein>
<proteinExistence type="predicted"/>
<name>A0A660L6F8_9ACTN</name>
<sequence length="138" mass="14639">MRRLVILATATVLIAGCGESDRRTNLPRPAPLVNMTAAVQDGVIRVSPTTVGAGQIVLIVSNQSDRPQRVTFATDELGGTRGGRTASTPVIPAKATGRLTIDAREGRYAVSVRDKAIRQARVFVGPPRESGQNQVLLP</sequence>
<keyword evidence="2" id="KW-1185">Reference proteome</keyword>
<dbReference type="RefSeq" id="WP_170178782.1">
    <property type="nucleotide sequence ID" value="NZ_RBIL01000001.1"/>
</dbReference>
<reference evidence="1 2" key="1">
    <citation type="submission" date="2018-10" db="EMBL/GenBank/DDBJ databases">
        <title>Genomic Encyclopedia of Archaeal and Bacterial Type Strains, Phase II (KMG-II): from individual species to whole genera.</title>
        <authorList>
            <person name="Goeker M."/>
        </authorList>
    </citation>
    <scope>NUCLEOTIDE SEQUENCE [LARGE SCALE GENOMIC DNA]</scope>
    <source>
        <strain evidence="1 2">DSM 14954</strain>
    </source>
</reference>
<evidence type="ECO:0000313" key="1">
    <source>
        <dbReference type="EMBL" id="RKQ90597.1"/>
    </source>
</evidence>
<dbReference type="Proteomes" id="UP000278962">
    <property type="component" value="Unassembled WGS sequence"/>
</dbReference>
<dbReference type="EMBL" id="RBIL01000001">
    <property type="protein sequence ID" value="RKQ90597.1"/>
    <property type="molecule type" value="Genomic_DNA"/>
</dbReference>
<organism evidence="1 2">
    <name type="scientific">Solirubrobacter pauli</name>
    <dbReference type="NCBI Taxonomy" id="166793"/>
    <lineage>
        <taxon>Bacteria</taxon>
        <taxon>Bacillati</taxon>
        <taxon>Actinomycetota</taxon>
        <taxon>Thermoleophilia</taxon>
        <taxon>Solirubrobacterales</taxon>
        <taxon>Solirubrobacteraceae</taxon>
        <taxon>Solirubrobacter</taxon>
    </lineage>
</organism>
<dbReference type="AlphaFoldDB" id="A0A660L6F8"/>
<comment type="caution">
    <text evidence="1">The sequence shown here is derived from an EMBL/GenBank/DDBJ whole genome shotgun (WGS) entry which is preliminary data.</text>
</comment>
<gene>
    <name evidence="1" type="ORF">C8N24_0409</name>
</gene>
<dbReference type="PROSITE" id="PS51257">
    <property type="entry name" value="PROKAR_LIPOPROTEIN"/>
    <property type="match status" value="1"/>
</dbReference>